<evidence type="ECO:0000256" key="1">
    <source>
        <dbReference type="SAM" id="MobiDB-lite"/>
    </source>
</evidence>
<evidence type="ECO:0000259" key="3">
    <source>
        <dbReference type="Pfam" id="PF14219"/>
    </source>
</evidence>
<dbReference type="InterPro" id="IPR025565">
    <property type="entry name" value="DUF4328"/>
</dbReference>
<dbReference type="Proteomes" id="UP000515512">
    <property type="component" value="Chromosome"/>
</dbReference>
<keyword evidence="2" id="KW-0812">Transmembrane</keyword>
<proteinExistence type="predicted"/>
<feature type="transmembrane region" description="Helical" evidence="2">
    <location>
        <begin position="280"/>
        <end position="302"/>
    </location>
</feature>
<protein>
    <submittedName>
        <fullName evidence="4">DUF4328 domain-containing protein</fullName>
    </submittedName>
</protein>
<feature type="compositionally biased region" description="Basic residues" evidence="1">
    <location>
        <begin position="66"/>
        <end position="79"/>
    </location>
</feature>
<reference evidence="4 5" key="1">
    <citation type="submission" date="2020-07" db="EMBL/GenBank/DDBJ databases">
        <authorList>
            <person name="Zhuang K."/>
            <person name="Ran Y."/>
        </authorList>
    </citation>
    <scope>NUCLEOTIDE SEQUENCE [LARGE SCALE GENOMIC DNA]</scope>
    <source>
        <strain evidence="4 5">WCH-YHL-001</strain>
    </source>
</reference>
<keyword evidence="5" id="KW-1185">Reference proteome</keyword>
<keyword evidence="2" id="KW-1133">Transmembrane helix</keyword>
<feature type="domain" description="DUF4328" evidence="3">
    <location>
        <begin position="146"/>
        <end position="306"/>
    </location>
</feature>
<name>A0A7D6V9P6_9NOCA</name>
<evidence type="ECO:0000313" key="4">
    <source>
        <dbReference type="EMBL" id="QLY31121.1"/>
    </source>
</evidence>
<feature type="region of interest" description="Disordered" evidence="1">
    <location>
        <begin position="332"/>
        <end position="384"/>
    </location>
</feature>
<keyword evidence="2" id="KW-0472">Membrane</keyword>
<feature type="transmembrane region" description="Helical" evidence="2">
    <location>
        <begin position="120"/>
        <end position="141"/>
    </location>
</feature>
<feature type="region of interest" description="Disordered" evidence="1">
    <location>
        <begin position="62"/>
        <end position="82"/>
    </location>
</feature>
<feature type="transmembrane region" description="Helical" evidence="2">
    <location>
        <begin position="250"/>
        <end position="268"/>
    </location>
</feature>
<dbReference type="AlphaFoldDB" id="A0A7D6V9P6"/>
<dbReference type="Pfam" id="PF14219">
    <property type="entry name" value="DUF4328"/>
    <property type="match status" value="1"/>
</dbReference>
<evidence type="ECO:0000256" key="2">
    <source>
        <dbReference type="SAM" id="Phobius"/>
    </source>
</evidence>
<sequence length="384" mass="41935">MEPRNGGHVADSRSPVVQPCARCGARWAVQGKPLHWCPRCHGVLLSPAPVDAPPARRNYRWVARPPGRRGHPAPAARRRQPTETPRYLRIPRWGLQDRPPQRTIAPPTRFQRLVERIPELLMTTAGLFVLAALAEFGRYGVLLRNRTRLIPPWLLYLSDGAVYVFGITALLFALVTAVAMVGWLARTRRAAFAAAQREDPRSLRALILGCVVPGVNLVWPGVFLTDAVRARAAGTMLPGGDPRLLRTVRIWWAAWVLNGILVVVAQLYRFADTLQAQADGVLVAAWTDLAAAAVAVLTLWMVRTFDGRDLRGREVGRTRWLVATAPAEPVIEPVHPGAESARARAESEPDESAARESGSAGRAPADAVGNDEAVASNPEEVLAK</sequence>
<feature type="transmembrane region" description="Helical" evidence="2">
    <location>
        <begin position="206"/>
        <end position="230"/>
    </location>
</feature>
<dbReference type="KEGG" id="nhu:H0264_01615"/>
<dbReference type="EMBL" id="CP059399">
    <property type="protein sequence ID" value="QLY31121.1"/>
    <property type="molecule type" value="Genomic_DNA"/>
</dbReference>
<evidence type="ECO:0000313" key="5">
    <source>
        <dbReference type="Proteomes" id="UP000515512"/>
    </source>
</evidence>
<organism evidence="4 5">
    <name type="scientific">Nocardia huaxiensis</name>
    <dbReference type="NCBI Taxonomy" id="2755382"/>
    <lineage>
        <taxon>Bacteria</taxon>
        <taxon>Bacillati</taxon>
        <taxon>Actinomycetota</taxon>
        <taxon>Actinomycetes</taxon>
        <taxon>Mycobacteriales</taxon>
        <taxon>Nocardiaceae</taxon>
        <taxon>Nocardia</taxon>
    </lineage>
</organism>
<accession>A0A7D6V9P6</accession>
<feature type="transmembrane region" description="Helical" evidence="2">
    <location>
        <begin position="161"/>
        <end position="185"/>
    </location>
</feature>
<gene>
    <name evidence="4" type="ORF">H0264_01615</name>
</gene>